<dbReference type="SUPFAM" id="SSF54001">
    <property type="entry name" value="Cysteine proteinases"/>
    <property type="match status" value="1"/>
</dbReference>
<gene>
    <name evidence="4" type="ORF">GCM10023195_47800</name>
</gene>
<feature type="transmembrane region" description="Helical" evidence="2">
    <location>
        <begin position="29"/>
        <end position="45"/>
    </location>
</feature>
<keyword evidence="2" id="KW-0812">Transmembrane</keyword>
<sequence length="794" mass="84082">MRIRLTIAACAATLLASVALYPLFKTAGWFGSGLGAVLTVGGAGASTRRFRLPVPACLLIAAIALLCYLNVLFASGDALLGVVPTPGSVSYLADLARDGWQDSFRYAPPVPMLPGVELLSTGGIGLIAILVDLLAVRLRRAAPAGLPLLAMYALPSRFRQESAGWLLFLPGAAGYLVLLVADARDRLSGWGRPVFTRYWSGEASRDDRPDSSPLAVTGRRIGLTAVALAVVVPLAVPDIDPHWLPEAGGGGTGLTTVTTPDPLVSLKRQLVRADDAVVLTYRTSDDGSSPEYLRMYSLDRFDGDGWTYSAIHGDKNARVDGKTLPSAPGLELDASLLHPVTTRIYVDSHVRGMTVLPTPYPPTKVSIKGDWRVDAPTLMIFSPHESAGGRAYTVSSVRPTPTYQQLEAVAPLPAEVVSRYLPVPATVPADVAALARRLTTTASTPYERAVKLQQWFTKPGNFTYSLDAPSPRNVGALRDFLFVSKTGYCEQFAASMALLARIVGIPARVAMGYTAGERRADGSWAVRTKDTHAWPELYFSGIGWLRFEPTPAGGTGQGSATVPEYTSPQLLPGAPAAGSTGRLPSAGETSGGRSATGSGSVPHRRADPMDRSGSAGPLAPTHRDGLPVGPLLTLLAVVLLAALPAALHRLARVRRWARGATEADVAHAAWDELRVAAADFGLPWRAGDSPRAAARRLIEARPLDEPAAEALARLVRAEELARYAPAPGPGTGLRGDACSVRAAFAAAAGRRRRLRARVLPPSSAVFLRGVGGRALDAFDRIDSLALRRRRHSAG</sequence>
<dbReference type="Gene3D" id="3.10.620.30">
    <property type="match status" value="1"/>
</dbReference>
<evidence type="ECO:0000313" key="5">
    <source>
        <dbReference type="Proteomes" id="UP001500212"/>
    </source>
</evidence>
<keyword evidence="5" id="KW-1185">Reference proteome</keyword>
<evidence type="ECO:0000256" key="2">
    <source>
        <dbReference type="SAM" id="Phobius"/>
    </source>
</evidence>
<accession>A0ABP8TM11</accession>
<evidence type="ECO:0000256" key="1">
    <source>
        <dbReference type="SAM" id="MobiDB-lite"/>
    </source>
</evidence>
<feature type="domain" description="Transglutaminase-like" evidence="3">
    <location>
        <begin position="481"/>
        <end position="551"/>
    </location>
</feature>
<dbReference type="EMBL" id="BAABHJ010000016">
    <property type="protein sequence ID" value="GAA4611301.1"/>
    <property type="molecule type" value="Genomic_DNA"/>
</dbReference>
<dbReference type="InterPro" id="IPR021878">
    <property type="entry name" value="TgpA_N"/>
</dbReference>
<protein>
    <submittedName>
        <fullName evidence="4">DUF3488 and transglutaminase-like domain-containing protein</fullName>
    </submittedName>
</protein>
<feature type="transmembrane region" description="Helical" evidence="2">
    <location>
        <begin position="118"/>
        <end position="136"/>
    </location>
</feature>
<keyword evidence="2" id="KW-1133">Transmembrane helix</keyword>
<dbReference type="InterPro" id="IPR052901">
    <property type="entry name" value="Bact_TGase-like"/>
</dbReference>
<reference evidence="5" key="1">
    <citation type="journal article" date="2019" name="Int. J. Syst. Evol. Microbiol.">
        <title>The Global Catalogue of Microorganisms (GCM) 10K type strain sequencing project: providing services to taxonomists for standard genome sequencing and annotation.</title>
        <authorList>
            <consortium name="The Broad Institute Genomics Platform"/>
            <consortium name="The Broad Institute Genome Sequencing Center for Infectious Disease"/>
            <person name="Wu L."/>
            <person name="Ma J."/>
        </authorList>
    </citation>
    <scope>NUCLEOTIDE SEQUENCE [LARGE SCALE GENOMIC DNA]</scope>
    <source>
        <strain evidence="5">JCM 17938</strain>
    </source>
</reference>
<feature type="transmembrane region" description="Helical" evidence="2">
    <location>
        <begin position="163"/>
        <end position="181"/>
    </location>
</feature>
<dbReference type="Pfam" id="PF01841">
    <property type="entry name" value="Transglut_core"/>
    <property type="match status" value="1"/>
</dbReference>
<keyword evidence="2" id="KW-0472">Membrane</keyword>
<dbReference type="Pfam" id="PF11992">
    <property type="entry name" value="TgpA_N"/>
    <property type="match status" value="1"/>
</dbReference>
<dbReference type="PANTHER" id="PTHR42736:SF1">
    <property type="entry name" value="PROTEIN-GLUTAMINE GAMMA-GLUTAMYLTRANSFERASE"/>
    <property type="match status" value="1"/>
</dbReference>
<proteinExistence type="predicted"/>
<dbReference type="InterPro" id="IPR002931">
    <property type="entry name" value="Transglutaminase-like"/>
</dbReference>
<feature type="region of interest" description="Disordered" evidence="1">
    <location>
        <begin position="550"/>
        <end position="622"/>
    </location>
</feature>
<evidence type="ECO:0000313" key="4">
    <source>
        <dbReference type="EMBL" id="GAA4611301.1"/>
    </source>
</evidence>
<feature type="compositionally biased region" description="Low complexity" evidence="1">
    <location>
        <begin position="585"/>
        <end position="600"/>
    </location>
</feature>
<feature type="transmembrane region" description="Helical" evidence="2">
    <location>
        <begin position="52"/>
        <end position="73"/>
    </location>
</feature>
<comment type="caution">
    <text evidence="4">The sequence shown here is derived from an EMBL/GenBank/DDBJ whole genome shotgun (WGS) entry which is preliminary data.</text>
</comment>
<evidence type="ECO:0000259" key="3">
    <source>
        <dbReference type="SMART" id="SM00460"/>
    </source>
</evidence>
<dbReference type="PANTHER" id="PTHR42736">
    <property type="entry name" value="PROTEIN-GLUTAMINE GAMMA-GLUTAMYLTRANSFERASE"/>
    <property type="match status" value="1"/>
</dbReference>
<feature type="compositionally biased region" description="Polar residues" evidence="1">
    <location>
        <begin position="558"/>
        <end position="569"/>
    </location>
</feature>
<dbReference type="Proteomes" id="UP001500212">
    <property type="component" value="Unassembled WGS sequence"/>
</dbReference>
<organism evidence="4 5">
    <name type="scientific">Actinoallomurus liliacearum</name>
    <dbReference type="NCBI Taxonomy" id="1080073"/>
    <lineage>
        <taxon>Bacteria</taxon>
        <taxon>Bacillati</taxon>
        <taxon>Actinomycetota</taxon>
        <taxon>Actinomycetes</taxon>
        <taxon>Streptosporangiales</taxon>
        <taxon>Thermomonosporaceae</taxon>
        <taxon>Actinoallomurus</taxon>
    </lineage>
</organism>
<dbReference type="RefSeq" id="WP_345358411.1">
    <property type="nucleotide sequence ID" value="NZ_BAABHJ010000016.1"/>
</dbReference>
<dbReference type="SMART" id="SM00460">
    <property type="entry name" value="TGc"/>
    <property type="match status" value="1"/>
</dbReference>
<feature type="transmembrane region" description="Helical" evidence="2">
    <location>
        <begin position="628"/>
        <end position="647"/>
    </location>
</feature>
<name>A0ABP8TM11_9ACTN</name>
<dbReference type="InterPro" id="IPR038765">
    <property type="entry name" value="Papain-like_cys_pep_sf"/>
</dbReference>